<reference evidence="2" key="1">
    <citation type="journal article" date="2017" name="Nat. Ecol. Evol.">
        <title>Genome expansion and lineage-specific genetic innovations in the forest pathogenic fungi Armillaria.</title>
        <authorList>
            <person name="Sipos G."/>
            <person name="Prasanna A.N."/>
            <person name="Walter M.C."/>
            <person name="O'Connor E."/>
            <person name="Balint B."/>
            <person name="Krizsan K."/>
            <person name="Kiss B."/>
            <person name="Hess J."/>
            <person name="Varga T."/>
            <person name="Slot J."/>
            <person name="Riley R."/>
            <person name="Boka B."/>
            <person name="Rigling D."/>
            <person name="Barry K."/>
            <person name="Lee J."/>
            <person name="Mihaltcheva S."/>
            <person name="LaButti K."/>
            <person name="Lipzen A."/>
            <person name="Waldron R."/>
            <person name="Moloney N.M."/>
            <person name="Sperisen C."/>
            <person name="Kredics L."/>
            <person name="Vagvoelgyi C."/>
            <person name="Patrignani A."/>
            <person name="Fitzpatrick D."/>
            <person name="Nagy I."/>
            <person name="Doyle S."/>
            <person name="Anderson J.B."/>
            <person name="Grigoriev I.V."/>
            <person name="Gueldener U."/>
            <person name="Muensterkoetter M."/>
            <person name="Nagy L.G."/>
        </authorList>
    </citation>
    <scope>NUCLEOTIDE SEQUENCE [LARGE SCALE GENOMIC DNA]</scope>
    <source>
        <strain evidence="2">Ar21-2</strain>
    </source>
</reference>
<gene>
    <name evidence="1" type="ORF">ARMGADRAFT_1039625</name>
</gene>
<protein>
    <submittedName>
        <fullName evidence="1">Uncharacterized protein</fullName>
    </submittedName>
</protein>
<evidence type="ECO:0000313" key="1">
    <source>
        <dbReference type="EMBL" id="PBK81035.1"/>
    </source>
</evidence>
<sequence>MYATKYDPTAQYNAATQSWCTNQSLSTTQSMSTIQTMCSTKTVSTIQSARGTQSVSTIQATYTTRPMPTAKSPKYIIITGLGKSYIRASFPGTYYRLHYTSIPLPIVIQTCDLPTCKGYLVDIQPNVWPTIIADIDNIQVIIAKSKA</sequence>
<organism evidence="1 2">
    <name type="scientific">Armillaria gallica</name>
    <name type="common">Bulbous honey fungus</name>
    <name type="synonym">Armillaria bulbosa</name>
    <dbReference type="NCBI Taxonomy" id="47427"/>
    <lineage>
        <taxon>Eukaryota</taxon>
        <taxon>Fungi</taxon>
        <taxon>Dikarya</taxon>
        <taxon>Basidiomycota</taxon>
        <taxon>Agaricomycotina</taxon>
        <taxon>Agaricomycetes</taxon>
        <taxon>Agaricomycetidae</taxon>
        <taxon>Agaricales</taxon>
        <taxon>Marasmiineae</taxon>
        <taxon>Physalacriaceae</taxon>
        <taxon>Armillaria</taxon>
    </lineage>
</organism>
<proteinExistence type="predicted"/>
<dbReference type="EMBL" id="KZ293736">
    <property type="protein sequence ID" value="PBK81035.1"/>
    <property type="molecule type" value="Genomic_DNA"/>
</dbReference>
<accession>A0A2H3CD90</accession>
<dbReference type="OrthoDB" id="3040177at2759"/>
<evidence type="ECO:0000313" key="2">
    <source>
        <dbReference type="Proteomes" id="UP000217790"/>
    </source>
</evidence>
<dbReference type="Proteomes" id="UP000217790">
    <property type="component" value="Unassembled WGS sequence"/>
</dbReference>
<keyword evidence="2" id="KW-1185">Reference proteome</keyword>
<dbReference type="AlphaFoldDB" id="A0A2H3CD90"/>
<name>A0A2H3CD90_ARMGA</name>
<dbReference type="InParanoid" id="A0A2H3CD90"/>